<evidence type="ECO:0000259" key="3">
    <source>
        <dbReference type="PROSITE" id="PS50222"/>
    </source>
</evidence>
<dbReference type="STRING" id="51670.SAMN04488557_0040"/>
<dbReference type="InterPro" id="IPR002048">
    <property type="entry name" value="EF_hand_dom"/>
</dbReference>
<proteinExistence type="predicted"/>
<keyword evidence="5" id="KW-1185">Reference proteome</keyword>
<dbReference type="AlphaFoldDB" id="A0A1I7MTH6"/>
<dbReference type="Pfam" id="PF13202">
    <property type="entry name" value="EF-hand_5"/>
    <property type="match status" value="2"/>
</dbReference>
<dbReference type="PROSITE" id="PS00018">
    <property type="entry name" value="EF_HAND_1"/>
    <property type="match status" value="1"/>
</dbReference>
<organism evidence="4 5">
    <name type="scientific">Hyphomicrobium facile</name>
    <dbReference type="NCBI Taxonomy" id="51670"/>
    <lineage>
        <taxon>Bacteria</taxon>
        <taxon>Pseudomonadati</taxon>
        <taxon>Pseudomonadota</taxon>
        <taxon>Alphaproteobacteria</taxon>
        <taxon>Hyphomicrobiales</taxon>
        <taxon>Hyphomicrobiaceae</taxon>
        <taxon>Hyphomicrobium</taxon>
    </lineage>
</organism>
<reference evidence="5" key="1">
    <citation type="submission" date="2016-10" db="EMBL/GenBank/DDBJ databases">
        <authorList>
            <person name="Varghese N."/>
            <person name="Submissions S."/>
        </authorList>
    </citation>
    <scope>NUCLEOTIDE SEQUENCE [LARGE SCALE GENOMIC DNA]</scope>
    <source>
        <strain evidence="5">DSM 1565</strain>
    </source>
</reference>
<dbReference type="OrthoDB" id="6706523at2"/>
<accession>A0A1I7MTH6</accession>
<evidence type="ECO:0000313" key="4">
    <source>
        <dbReference type="EMBL" id="SFV25702.1"/>
    </source>
</evidence>
<sequence length="187" mass="20203">MTKRFYVLNTSVCAMSAALALAGCSTASVPSIGSINPFGSKQISEIDRAYLQAAGSWDLNHDNVVTCNEWKSYVEDLFNSADTDHDDSLDATEWNNLTKIDKLFVTADMKYFDQNGDGKVTRQEFVDKPNPAFVLMDKSGTCKLDGAQIASARSKTEYDVSGKAPQSGDPRDADGEVGKAANGGLNR</sequence>
<feature type="signal peptide" evidence="2">
    <location>
        <begin position="1"/>
        <end position="22"/>
    </location>
</feature>
<feature type="chain" id="PRO_5011527943" evidence="2">
    <location>
        <begin position="23"/>
        <end position="187"/>
    </location>
</feature>
<evidence type="ECO:0000256" key="2">
    <source>
        <dbReference type="SAM" id="SignalP"/>
    </source>
</evidence>
<evidence type="ECO:0000256" key="1">
    <source>
        <dbReference type="SAM" id="MobiDB-lite"/>
    </source>
</evidence>
<dbReference type="InterPro" id="IPR018247">
    <property type="entry name" value="EF_Hand_1_Ca_BS"/>
</dbReference>
<dbReference type="InterPro" id="IPR011992">
    <property type="entry name" value="EF-hand-dom_pair"/>
</dbReference>
<feature type="domain" description="EF-hand" evidence="3">
    <location>
        <begin position="100"/>
        <end position="135"/>
    </location>
</feature>
<dbReference type="RefSeq" id="WP_092862544.1">
    <property type="nucleotide sequence ID" value="NZ_FPCH01000001.1"/>
</dbReference>
<dbReference type="SUPFAM" id="SSF47473">
    <property type="entry name" value="EF-hand"/>
    <property type="match status" value="1"/>
</dbReference>
<dbReference type="PROSITE" id="PS50222">
    <property type="entry name" value="EF_HAND_2"/>
    <property type="match status" value="1"/>
</dbReference>
<protein>
    <submittedName>
        <fullName evidence="4">EF hand</fullName>
    </submittedName>
</protein>
<feature type="region of interest" description="Disordered" evidence="1">
    <location>
        <begin position="151"/>
        <end position="187"/>
    </location>
</feature>
<dbReference type="Gene3D" id="1.10.238.10">
    <property type="entry name" value="EF-hand"/>
    <property type="match status" value="1"/>
</dbReference>
<keyword evidence="2" id="KW-0732">Signal</keyword>
<dbReference type="EMBL" id="FPCH01000001">
    <property type="protein sequence ID" value="SFV25702.1"/>
    <property type="molecule type" value="Genomic_DNA"/>
</dbReference>
<name>A0A1I7MTH6_9HYPH</name>
<gene>
    <name evidence="4" type="ORF">SAMN04488557_0040</name>
</gene>
<dbReference type="Proteomes" id="UP000199423">
    <property type="component" value="Unassembled WGS sequence"/>
</dbReference>
<evidence type="ECO:0000313" key="5">
    <source>
        <dbReference type="Proteomes" id="UP000199423"/>
    </source>
</evidence>
<dbReference type="GO" id="GO:0005509">
    <property type="term" value="F:calcium ion binding"/>
    <property type="evidence" value="ECO:0007669"/>
    <property type="project" value="InterPro"/>
</dbReference>
<dbReference type="PROSITE" id="PS51257">
    <property type="entry name" value="PROKAR_LIPOPROTEIN"/>
    <property type="match status" value="1"/>
</dbReference>